<evidence type="ECO:0000313" key="4">
    <source>
        <dbReference type="EMBL" id="MDT0643317.1"/>
    </source>
</evidence>
<evidence type="ECO:0000259" key="3">
    <source>
        <dbReference type="PROSITE" id="PS51736"/>
    </source>
</evidence>
<dbReference type="Pfam" id="PF13412">
    <property type="entry name" value="HTH_24"/>
    <property type="match status" value="1"/>
</dbReference>
<comment type="caution">
    <text evidence="4">The sequence shown here is derived from an EMBL/GenBank/DDBJ whole genome shotgun (WGS) entry which is preliminary data.</text>
</comment>
<dbReference type="Proteomes" id="UP001262889">
    <property type="component" value="Unassembled WGS sequence"/>
</dbReference>
<dbReference type="InterPro" id="IPR036162">
    <property type="entry name" value="Resolvase-like_N_sf"/>
</dbReference>
<keyword evidence="2" id="KW-0233">DNA recombination</keyword>
<dbReference type="CDD" id="cd03768">
    <property type="entry name" value="SR_ResInv"/>
    <property type="match status" value="1"/>
</dbReference>
<organism evidence="4 5">
    <name type="scientific">Autumnicola tepida</name>
    <dbReference type="NCBI Taxonomy" id="3075595"/>
    <lineage>
        <taxon>Bacteria</taxon>
        <taxon>Pseudomonadati</taxon>
        <taxon>Bacteroidota</taxon>
        <taxon>Flavobacteriia</taxon>
        <taxon>Flavobacteriales</taxon>
        <taxon>Flavobacteriaceae</taxon>
        <taxon>Autumnicola</taxon>
    </lineage>
</organism>
<keyword evidence="5" id="KW-1185">Reference proteome</keyword>
<gene>
    <name evidence="4" type="ORF">RM553_10795</name>
</gene>
<accession>A0ABU3CAT5</accession>
<name>A0ABU3CAT5_9FLAO</name>
<sequence length="204" mass="23159">MKKARYNRISSANQKLERQLVRNHPDELIFNDVISGSVAFLERPKGKELVEAIEKGEVNFVSVTAVDRLGRNLVDVLQTLEYFTNKNVVLRVDNLGLESMVDNKTNQVFKLILSVLANVAEMERENLRERQREGIAIAKAKGVYKGRVRGSSMSKEDFLEKHKSVVKEINQHPDLSIRKLAKITGVSVGTVQRISKILREKFLS</sequence>
<dbReference type="PROSITE" id="PS51736">
    <property type="entry name" value="RECOMBINASES_3"/>
    <property type="match status" value="1"/>
</dbReference>
<dbReference type="RefSeq" id="WP_311534938.1">
    <property type="nucleotide sequence ID" value="NZ_JAVRHQ010000012.1"/>
</dbReference>
<dbReference type="SUPFAM" id="SSF53041">
    <property type="entry name" value="Resolvase-like"/>
    <property type="match status" value="1"/>
</dbReference>
<evidence type="ECO:0000313" key="5">
    <source>
        <dbReference type="Proteomes" id="UP001262889"/>
    </source>
</evidence>
<evidence type="ECO:0000256" key="1">
    <source>
        <dbReference type="ARBA" id="ARBA00023125"/>
    </source>
</evidence>
<dbReference type="InterPro" id="IPR050639">
    <property type="entry name" value="SSR_resolvase"/>
</dbReference>
<feature type="domain" description="Resolvase/invertase-type recombinase catalytic" evidence="3">
    <location>
        <begin position="2"/>
        <end position="142"/>
    </location>
</feature>
<dbReference type="SMART" id="SM00857">
    <property type="entry name" value="Resolvase"/>
    <property type="match status" value="1"/>
</dbReference>
<keyword evidence="1" id="KW-0238">DNA-binding</keyword>
<dbReference type="EMBL" id="JAVRHQ010000012">
    <property type="protein sequence ID" value="MDT0643317.1"/>
    <property type="molecule type" value="Genomic_DNA"/>
</dbReference>
<dbReference type="InterPro" id="IPR006119">
    <property type="entry name" value="Resolv_N"/>
</dbReference>
<dbReference type="Gene3D" id="3.40.50.1390">
    <property type="entry name" value="Resolvase, N-terminal catalytic domain"/>
    <property type="match status" value="1"/>
</dbReference>
<dbReference type="Pfam" id="PF00239">
    <property type="entry name" value="Resolvase"/>
    <property type="match status" value="1"/>
</dbReference>
<dbReference type="PANTHER" id="PTHR30461">
    <property type="entry name" value="DNA-INVERTASE FROM LAMBDOID PROPHAGE"/>
    <property type="match status" value="1"/>
</dbReference>
<dbReference type="PANTHER" id="PTHR30461:SF2">
    <property type="entry name" value="SERINE RECOMBINASE PINE-RELATED"/>
    <property type="match status" value="1"/>
</dbReference>
<reference evidence="4 5" key="1">
    <citation type="submission" date="2023-09" db="EMBL/GenBank/DDBJ databases">
        <authorList>
            <person name="Rey-Velasco X."/>
        </authorList>
    </citation>
    <scope>NUCLEOTIDE SEQUENCE [LARGE SCALE GENOMIC DNA]</scope>
    <source>
        <strain evidence="4 5">F363</strain>
    </source>
</reference>
<evidence type="ECO:0000256" key="2">
    <source>
        <dbReference type="ARBA" id="ARBA00023172"/>
    </source>
</evidence>
<proteinExistence type="predicted"/>
<protein>
    <submittedName>
        <fullName evidence="4">Recombinase family protein</fullName>
    </submittedName>
</protein>